<sequence>MAITLTPAAAARIRKYLAETPGTLGLRFGVRKSGCTGFAYVVDMATAAGPDDTVFETDGVKVFVDAHSLPQVDGTEIDFVSQGLNQQFVFRNPNIEDECGCGESFSTKADRAA</sequence>
<dbReference type="NCBIfam" id="TIGR00049">
    <property type="entry name" value="iron-sulfur cluster assembly accessory protein"/>
    <property type="match status" value="1"/>
</dbReference>
<reference evidence="3 4" key="2">
    <citation type="journal article" date="2015" name="Stand. Genomic Sci.">
        <title>High quality draft genomic sequence of Arenimonas donghaensis DSM 18148(T).</title>
        <authorList>
            <person name="Chen F."/>
            <person name="Wang H."/>
            <person name="Cao Y."/>
            <person name="Li X."/>
            <person name="Wang G."/>
        </authorList>
    </citation>
    <scope>NUCLEOTIDE SEQUENCE [LARGE SCALE GENOMIC DNA]</scope>
    <source>
        <strain evidence="3 4">HO3-R19</strain>
    </source>
</reference>
<name>A0A087MMF6_9GAMM</name>
<dbReference type="EMBL" id="AVCJ01000001">
    <property type="protein sequence ID" value="KFL38059.1"/>
    <property type="molecule type" value="Genomic_DNA"/>
</dbReference>
<reference evidence="4" key="1">
    <citation type="submission" date="2013-08" db="EMBL/GenBank/DDBJ databases">
        <title>Genome sequencing of Arenimonas donghaensis.</title>
        <authorList>
            <person name="Chen F."/>
            <person name="Wang G."/>
        </authorList>
    </citation>
    <scope>NUCLEOTIDE SEQUENCE [LARGE SCALE GENOMIC DNA]</scope>
    <source>
        <strain evidence="4">HO3-R19</strain>
    </source>
</reference>
<dbReference type="Pfam" id="PF01521">
    <property type="entry name" value="Fe-S_biosyn"/>
    <property type="match status" value="1"/>
</dbReference>
<feature type="domain" description="Core" evidence="2">
    <location>
        <begin position="1"/>
        <end position="103"/>
    </location>
</feature>
<dbReference type="PANTHER" id="PTHR10072">
    <property type="entry name" value="IRON-SULFUR CLUSTER ASSEMBLY PROTEIN"/>
    <property type="match status" value="1"/>
</dbReference>
<evidence type="ECO:0000313" key="4">
    <source>
        <dbReference type="Proteomes" id="UP000029085"/>
    </source>
</evidence>
<dbReference type="GO" id="GO:0005829">
    <property type="term" value="C:cytosol"/>
    <property type="evidence" value="ECO:0007669"/>
    <property type="project" value="TreeGrafter"/>
</dbReference>
<dbReference type="InterPro" id="IPR035903">
    <property type="entry name" value="HesB-like_dom_sf"/>
</dbReference>
<dbReference type="PANTHER" id="PTHR10072:SF47">
    <property type="entry name" value="PROTEIN SUFA"/>
    <property type="match status" value="1"/>
</dbReference>
<dbReference type="STRING" id="1121014.N788_02470"/>
<dbReference type="PROSITE" id="PS01152">
    <property type="entry name" value="HESB"/>
    <property type="match status" value="1"/>
</dbReference>
<dbReference type="AlphaFoldDB" id="A0A087MMF6"/>
<dbReference type="GO" id="GO:0016226">
    <property type="term" value="P:iron-sulfur cluster assembly"/>
    <property type="evidence" value="ECO:0007669"/>
    <property type="project" value="InterPro"/>
</dbReference>
<dbReference type="OrthoDB" id="9801228at2"/>
<dbReference type="Proteomes" id="UP000029085">
    <property type="component" value="Unassembled WGS sequence"/>
</dbReference>
<evidence type="ECO:0000259" key="2">
    <source>
        <dbReference type="Pfam" id="PF01521"/>
    </source>
</evidence>
<dbReference type="PATRIC" id="fig|1121014.3.peg.468"/>
<dbReference type="Gene3D" id="2.60.300.12">
    <property type="entry name" value="HesB-like domain"/>
    <property type="match status" value="1"/>
</dbReference>
<gene>
    <name evidence="3" type="ORF">N788_02470</name>
</gene>
<organism evidence="3 4">
    <name type="scientific">Arenimonas donghaensis DSM 18148 = HO3-R19</name>
    <dbReference type="NCBI Taxonomy" id="1121014"/>
    <lineage>
        <taxon>Bacteria</taxon>
        <taxon>Pseudomonadati</taxon>
        <taxon>Pseudomonadota</taxon>
        <taxon>Gammaproteobacteria</taxon>
        <taxon>Lysobacterales</taxon>
        <taxon>Lysobacteraceae</taxon>
        <taxon>Arenimonas</taxon>
    </lineage>
</organism>
<evidence type="ECO:0000313" key="3">
    <source>
        <dbReference type="EMBL" id="KFL38059.1"/>
    </source>
</evidence>
<dbReference type="InterPro" id="IPR017870">
    <property type="entry name" value="FeS_cluster_insertion_CS"/>
</dbReference>
<protein>
    <recommendedName>
        <fullName evidence="2">Core domain-containing protein</fullName>
    </recommendedName>
</protein>
<keyword evidence="4" id="KW-1185">Reference proteome</keyword>
<dbReference type="InterPro" id="IPR000361">
    <property type="entry name" value="ATAP_core_dom"/>
</dbReference>
<accession>A0A087MMF6</accession>
<dbReference type="GO" id="GO:0051537">
    <property type="term" value="F:2 iron, 2 sulfur cluster binding"/>
    <property type="evidence" value="ECO:0007669"/>
    <property type="project" value="TreeGrafter"/>
</dbReference>
<comment type="similarity">
    <text evidence="1">Belongs to the HesB/IscA family.</text>
</comment>
<dbReference type="InterPro" id="IPR050322">
    <property type="entry name" value="Fe-S_cluster_asmbl/transfer"/>
</dbReference>
<proteinExistence type="inferred from homology"/>
<comment type="caution">
    <text evidence="3">The sequence shown here is derived from an EMBL/GenBank/DDBJ whole genome shotgun (WGS) entry which is preliminary data.</text>
</comment>
<dbReference type="InterPro" id="IPR016092">
    <property type="entry name" value="ATAP"/>
</dbReference>
<dbReference type="SUPFAM" id="SSF89360">
    <property type="entry name" value="HesB-like domain"/>
    <property type="match status" value="1"/>
</dbReference>
<evidence type="ECO:0000256" key="1">
    <source>
        <dbReference type="ARBA" id="ARBA00006718"/>
    </source>
</evidence>
<dbReference type="RefSeq" id="WP_034220478.1">
    <property type="nucleotide sequence ID" value="NZ_AVCJ01000001.1"/>
</dbReference>